<dbReference type="Proteomes" id="UP000722485">
    <property type="component" value="Unassembled WGS sequence"/>
</dbReference>
<reference evidence="2" key="1">
    <citation type="submission" date="2020-03" db="EMBL/GenBank/DDBJ databases">
        <title>Draft Genome Sequence of Cylindrodendrum hubeiense.</title>
        <authorList>
            <person name="Buettner E."/>
            <person name="Kellner H."/>
        </authorList>
    </citation>
    <scope>NUCLEOTIDE SEQUENCE</scope>
    <source>
        <strain evidence="2">IHI 201604</strain>
    </source>
</reference>
<dbReference type="OrthoDB" id="5422579at2759"/>
<organism evidence="2 3">
    <name type="scientific">Cylindrodendrum hubeiense</name>
    <dbReference type="NCBI Taxonomy" id="595255"/>
    <lineage>
        <taxon>Eukaryota</taxon>
        <taxon>Fungi</taxon>
        <taxon>Dikarya</taxon>
        <taxon>Ascomycota</taxon>
        <taxon>Pezizomycotina</taxon>
        <taxon>Sordariomycetes</taxon>
        <taxon>Hypocreomycetidae</taxon>
        <taxon>Hypocreales</taxon>
        <taxon>Nectriaceae</taxon>
        <taxon>Cylindrodendrum</taxon>
    </lineage>
</organism>
<proteinExistence type="predicted"/>
<evidence type="ECO:0000313" key="3">
    <source>
        <dbReference type="Proteomes" id="UP000722485"/>
    </source>
</evidence>
<accession>A0A9P5LL93</accession>
<gene>
    <name evidence="2" type="ORF">G7Z17_g342</name>
</gene>
<dbReference type="SUPFAM" id="SSF81383">
    <property type="entry name" value="F-box domain"/>
    <property type="match status" value="1"/>
</dbReference>
<dbReference type="InterPro" id="IPR036047">
    <property type="entry name" value="F-box-like_dom_sf"/>
</dbReference>
<comment type="caution">
    <text evidence="2">The sequence shown here is derived from an EMBL/GenBank/DDBJ whole genome shotgun (WGS) entry which is preliminary data.</text>
</comment>
<name>A0A9P5LL93_9HYPO</name>
<dbReference type="PROSITE" id="PS50181">
    <property type="entry name" value="FBOX"/>
    <property type="match status" value="1"/>
</dbReference>
<evidence type="ECO:0000259" key="1">
    <source>
        <dbReference type="PROSITE" id="PS50181"/>
    </source>
</evidence>
<dbReference type="CDD" id="cd09917">
    <property type="entry name" value="F-box_SF"/>
    <property type="match status" value="1"/>
</dbReference>
<keyword evidence="3" id="KW-1185">Reference proteome</keyword>
<dbReference type="AlphaFoldDB" id="A0A9P5LL93"/>
<sequence length="521" mass="60419">MTSPPRDQPGSLVRLPAELLIAILSQLPNRDLKCLRLTCGLLRDRAHLRIDRVFISANSRNVEVFRAIADHEKFRMNVTEVIWDDSRLQNWEPEDPELDDDWDDDLGGYPEWFERICEANAEEMGGRALDEGDPVGDIAREKQLEAQLPYKASWDYYQKLMQQQDEVLASGADIDAFRYGLERFPSLIRITITPATHGFLFSPLYQTPMIRSFPVGFNYPIPRTWPTIEHDEPKAHLWNNEGPGDEQMKNQWRGFRSITRILAQELHHNISEFVVDVHRFNTGLNCHIFDQPNEEYNNFVKILQRPGFRHLHLSLLVGGLEHQNWVSYRNGYLQLALTEAKDLEYMSLHTNAIRDPSGSRIDRFSGGPIEDFIPLRTIFPIDKWPRLQHLGLSGFMVMQADMMSLLSELPSTLKSIDLSFLQFLDTGGHYRGLLCEMRDTLDWRYRPVDERPKITLRVDLFDQRRPGRSIWLSRAAEEFIYGNGPNPFGQENDTYPHRVRKAAGIETDEFNPAYQLPNNGR</sequence>
<dbReference type="EMBL" id="JAANBB010000002">
    <property type="protein sequence ID" value="KAF7557955.1"/>
    <property type="molecule type" value="Genomic_DNA"/>
</dbReference>
<protein>
    <recommendedName>
        <fullName evidence="1">F-box domain-containing protein</fullName>
    </recommendedName>
</protein>
<feature type="domain" description="F-box" evidence="1">
    <location>
        <begin position="9"/>
        <end position="57"/>
    </location>
</feature>
<dbReference type="InterPro" id="IPR001810">
    <property type="entry name" value="F-box_dom"/>
</dbReference>
<evidence type="ECO:0000313" key="2">
    <source>
        <dbReference type="EMBL" id="KAF7557955.1"/>
    </source>
</evidence>